<protein>
    <submittedName>
        <fullName evidence="5">Acetyl-CoA synthetase-like protein</fullName>
    </submittedName>
</protein>
<dbReference type="InterPro" id="IPR020845">
    <property type="entry name" value="AMP-binding_CS"/>
</dbReference>
<dbReference type="InterPro" id="IPR000873">
    <property type="entry name" value="AMP-dep_synth/lig_dom"/>
</dbReference>
<evidence type="ECO:0000259" key="3">
    <source>
        <dbReference type="Pfam" id="PF00501"/>
    </source>
</evidence>
<dbReference type="GO" id="GO:0016405">
    <property type="term" value="F:CoA-ligase activity"/>
    <property type="evidence" value="ECO:0007669"/>
    <property type="project" value="TreeGrafter"/>
</dbReference>
<dbReference type="OrthoDB" id="1898221at2759"/>
<gene>
    <name evidence="5" type="ORF">FA09DRAFT_310998</name>
</gene>
<dbReference type="InterPro" id="IPR042099">
    <property type="entry name" value="ANL_N_sf"/>
</dbReference>
<dbReference type="Pfam" id="PF13193">
    <property type="entry name" value="AMP-binding_C"/>
    <property type="match status" value="1"/>
</dbReference>
<dbReference type="RefSeq" id="XP_025596517.1">
    <property type="nucleotide sequence ID" value="XM_025740652.1"/>
</dbReference>
<dbReference type="Proteomes" id="UP000245946">
    <property type="component" value="Unassembled WGS sequence"/>
</dbReference>
<evidence type="ECO:0000313" key="6">
    <source>
        <dbReference type="Proteomes" id="UP000245946"/>
    </source>
</evidence>
<accession>A0A316Z5J2</accession>
<dbReference type="InterPro" id="IPR025110">
    <property type="entry name" value="AMP-bd_C"/>
</dbReference>
<dbReference type="Gene3D" id="3.30.300.30">
    <property type="match status" value="1"/>
</dbReference>
<dbReference type="InterPro" id="IPR045851">
    <property type="entry name" value="AMP-bd_C_sf"/>
</dbReference>
<feature type="domain" description="AMP-binding enzyme C-terminal" evidence="4">
    <location>
        <begin position="439"/>
        <end position="519"/>
    </location>
</feature>
<evidence type="ECO:0000256" key="1">
    <source>
        <dbReference type="ARBA" id="ARBA00006432"/>
    </source>
</evidence>
<reference evidence="5 6" key="1">
    <citation type="journal article" date="2018" name="Mol. Biol. Evol.">
        <title>Broad Genomic Sampling Reveals a Smut Pathogenic Ancestry of the Fungal Clade Ustilaginomycotina.</title>
        <authorList>
            <person name="Kijpornyongpan T."/>
            <person name="Mondo S.J."/>
            <person name="Barry K."/>
            <person name="Sandor L."/>
            <person name="Lee J."/>
            <person name="Lipzen A."/>
            <person name="Pangilinan J."/>
            <person name="LaButti K."/>
            <person name="Hainaut M."/>
            <person name="Henrissat B."/>
            <person name="Grigoriev I.V."/>
            <person name="Spatafora J.W."/>
            <person name="Aime M.C."/>
        </authorList>
    </citation>
    <scope>NUCLEOTIDE SEQUENCE [LARGE SCALE GENOMIC DNA]</scope>
    <source>
        <strain evidence="5 6">MCA 4186</strain>
    </source>
</reference>
<dbReference type="Gene3D" id="3.40.50.12780">
    <property type="entry name" value="N-terminal domain of ligase-like"/>
    <property type="match status" value="1"/>
</dbReference>
<proteinExistence type="inferred from homology"/>
<dbReference type="SUPFAM" id="SSF56801">
    <property type="entry name" value="Acetyl-CoA synthetase-like"/>
    <property type="match status" value="1"/>
</dbReference>
<sequence>MSSKQIIYRSRTPAPKLPQQSVWSFLFDDVAFDDARLAYAECQGQERRITFGELKSAAQRLGASLLRSGLRPDDAVLLLLPNGIDFIVTLFATQFAGLRASFINPAYTRLELRHIWKTLGAKRIFVTSRLLPNLTKAGLPWDKAIVLDVDAGNATTFVGRLLISLEDSRRAEAHQPASLEQTCYLPWSSGTTGLPKAVELSHRNVVSMLLALQAIPDLYDGPKRTLGCLPFFHAVGLIKLVHLPLAMRGTLYILTPFRPDAFCDVVRKYQIQGTQAVPPIIVSLLSSAKGTQEYLGSLEHIACGAAPLSEELQSRAEKRFGVPILQSFGMSETTVSAVGMNHGMKSGSVGWLLPGLEARLLNDDDVDAAPGERGELLLRGPNITKGYFRNAEATRGAKTHDGWLRTGDVAVVDESGQFTIVDRKKELIKYKGFQVPPAELEGILLQHPSVAVAAVVGIYDAAQATELPRAYVQLHAGVAPSAELPRELQEWVKERTSAQKRLRGGVRVLEHVPVSASGKVLRKEMRALAKREQEALEGQPKARL</sequence>
<dbReference type="Pfam" id="PF00501">
    <property type="entry name" value="AMP-binding"/>
    <property type="match status" value="1"/>
</dbReference>
<dbReference type="PANTHER" id="PTHR24096:SF149">
    <property type="entry name" value="AMP-BINDING DOMAIN-CONTAINING PROTEIN-RELATED"/>
    <property type="match status" value="1"/>
</dbReference>
<organism evidence="5 6">
    <name type="scientific">Tilletiopsis washingtonensis</name>
    <dbReference type="NCBI Taxonomy" id="58919"/>
    <lineage>
        <taxon>Eukaryota</taxon>
        <taxon>Fungi</taxon>
        <taxon>Dikarya</taxon>
        <taxon>Basidiomycota</taxon>
        <taxon>Ustilaginomycotina</taxon>
        <taxon>Exobasidiomycetes</taxon>
        <taxon>Entylomatales</taxon>
        <taxon>Entylomatales incertae sedis</taxon>
        <taxon>Tilletiopsis</taxon>
    </lineage>
</organism>
<dbReference type="EMBL" id="KZ819300">
    <property type="protein sequence ID" value="PWN96238.1"/>
    <property type="molecule type" value="Genomic_DNA"/>
</dbReference>
<evidence type="ECO:0000256" key="2">
    <source>
        <dbReference type="ARBA" id="ARBA00022598"/>
    </source>
</evidence>
<dbReference type="AlphaFoldDB" id="A0A316Z5J2"/>
<feature type="domain" description="AMP-dependent synthetase/ligase" evidence="3">
    <location>
        <begin position="41"/>
        <end position="388"/>
    </location>
</feature>
<keyword evidence="6" id="KW-1185">Reference proteome</keyword>
<evidence type="ECO:0000259" key="4">
    <source>
        <dbReference type="Pfam" id="PF13193"/>
    </source>
</evidence>
<dbReference type="STRING" id="58919.A0A316Z5J2"/>
<dbReference type="PANTHER" id="PTHR24096">
    <property type="entry name" value="LONG-CHAIN-FATTY-ACID--COA LIGASE"/>
    <property type="match status" value="1"/>
</dbReference>
<dbReference type="PROSITE" id="PS00455">
    <property type="entry name" value="AMP_BINDING"/>
    <property type="match status" value="1"/>
</dbReference>
<evidence type="ECO:0000313" key="5">
    <source>
        <dbReference type="EMBL" id="PWN96238.1"/>
    </source>
</evidence>
<name>A0A316Z5J2_9BASI</name>
<dbReference type="GeneID" id="37268198"/>
<comment type="similarity">
    <text evidence="1">Belongs to the ATP-dependent AMP-binding enzyme family.</text>
</comment>
<keyword evidence="2" id="KW-0436">Ligase</keyword>